<dbReference type="Pfam" id="PF03835">
    <property type="entry name" value="Rad4"/>
    <property type="match status" value="1"/>
</dbReference>
<dbReference type="InterPro" id="IPR018328">
    <property type="entry name" value="Rad4_beta-hairpin_dom3"/>
</dbReference>
<name>G7E9Q2_MIXOS</name>
<dbReference type="FunFam" id="3.30.70.2460:FF:000001">
    <property type="entry name" value="DNA repair protein Rad4 family"/>
    <property type="match status" value="1"/>
</dbReference>
<dbReference type="STRING" id="764103.G7E9Q2"/>
<dbReference type="Gene3D" id="2.20.20.110">
    <property type="entry name" value="Rad4, beta-hairpin domain BHD1"/>
    <property type="match status" value="1"/>
</dbReference>
<dbReference type="AlphaFoldDB" id="G7E9Q2"/>
<dbReference type="FunCoup" id="G7E9Q2">
    <property type="interactions" value="76"/>
</dbReference>
<evidence type="ECO:0000313" key="11">
    <source>
        <dbReference type="Proteomes" id="UP000009131"/>
    </source>
</evidence>
<feature type="domain" description="Rad4 beta-hairpin" evidence="8">
    <location>
        <begin position="625"/>
        <end position="688"/>
    </location>
</feature>
<dbReference type="Proteomes" id="UP000009131">
    <property type="component" value="Unassembled WGS sequence"/>
</dbReference>
<dbReference type="OMA" id="CTEFKDT"/>
<dbReference type="InterPro" id="IPR004583">
    <property type="entry name" value="DNA_repair_Rad4"/>
</dbReference>
<evidence type="ECO:0000256" key="2">
    <source>
        <dbReference type="ARBA" id="ARBA00009525"/>
    </source>
</evidence>
<dbReference type="eggNOG" id="KOG2179">
    <property type="taxonomic scope" value="Eukaryota"/>
</dbReference>
<evidence type="ECO:0008006" key="12">
    <source>
        <dbReference type="Google" id="ProtNLM"/>
    </source>
</evidence>
<sequence length="917" mass="102971">MEPLAGSSKDIQPQEAEYDYDDDVLAEWEAFAAQDEQDHQARGAQDRNDDDDDELEWDQVQVPEATPAMGDAKSAAKGKGKAAPNEKEPKTADGQSLNIVLESAPQATIPADRKKGARKLPEVDRALLASTHRAHTLALLAAGAYRNRMLNNTLLQARLLSLVPLQIQQNFTNYSKATHPQPNDRARAFERAMKRLMSWWFNNFTVEPDVPRVHTQHYFAVEELLRQLGKLDVEAIQSWRPPRSSSKKKKSRKTEERAPPPWADKGELIKDSVSLMKRAVILRGSLDVSAQLFTALCRALDIPARLVFSLQPVDWHTAAPKPKTNGILTPRKAKARKVGSVKQHTGPTQITMDVEASSDEEIMERVPIPRASARPRVSSTSAKGSRQTSPESQKSGISRRPISVGVGSDSDGAGYGSGPPPVMVTRRGDGPVTLRSSRPKTNIFRSPSPPPEIMTRYPVFWTEVYSRSDKTWYGIDATRKRWKLNDTKHLVDPPRSVQDVQLSYVIAYEEDLTAKDVTTRYARNFITNTLKRRLPARKKNEADWFAEAMQRYQRRFELARDAAEDQLLRRSAIDEKMPTSVGGFKKHPLYALERHCNSTEIIWPRKSVGIFRGETVFPRSSVIALKSAESWMRIGRVIKDGDQPMKFIKQRAVTIQKRRAQEMANLEGEEELTQGLYAELQTELYVPPPVIDGKVPRNSFGNLDLFVPTMLPAGGFHMPYKGIAKVAKRLGIDYAEAITGFDFKQRRALPVIEGIVIPVEDKVALWDAYVESEEIALEREMARKTKRVLEKWKLLIRGLALRQRLNLEYAKPAKTAHEGAPQLLSTESALPSGDTTPAAPSTETEQNKPMIKIKARKRASHVLDADRESEQDTPERPGRRTRSVRQKVEAVVPKGRQRAAKTRARQSLAEDVSSSSD</sequence>
<comment type="subcellular location">
    <subcellularLocation>
        <location evidence="1">Nucleus</location>
    </subcellularLocation>
</comment>
<dbReference type="GO" id="GO:0000111">
    <property type="term" value="C:nucleotide-excision repair factor 2 complex"/>
    <property type="evidence" value="ECO:0007669"/>
    <property type="project" value="TreeGrafter"/>
</dbReference>
<dbReference type="SUPFAM" id="SSF54001">
    <property type="entry name" value="Cysteine proteinases"/>
    <property type="match status" value="1"/>
</dbReference>
<dbReference type="GO" id="GO:0006298">
    <property type="term" value="P:mismatch repair"/>
    <property type="evidence" value="ECO:0007669"/>
    <property type="project" value="TreeGrafter"/>
</dbReference>
<dbReference type="GO" id="GO:0003697">
    <property type="term" value="F:single-stranded DNA binding"/>
    <property type="evidence" value="ECO:0007669"/>
    <property type="project" value="TreeGrafter"/>
</dbReference>
<dbReference type="PANTHER" id="PTHR12135:SF0">
    <property type="entry name" value="DNA REPAIR PROTEIN COMPLEMENTING XP-C CELLS"/>
    <property type="match status" value="1"/>
</dbReference>
<dbReference type="SMART" id="SM01030">
    <property type="entry name" value="BHD_1"/>
    <property type="match status" value="1"/>
</dbReference>
<evidence type="ECO:0000256" key="5">
    <source>
        <dbReference type="ARBA" id="ARBA00023242"/>
    </source>
</evidence>
<comment type="similarity">
    <text evidence="2">Belongs to the XPC family.</text>
</comment>
<feature type="region of interest" description="Disordered" evidence="6">
    <location>
        <begin position="239"/>
        <end position="265"/>
    </location>
</feature>
<evidence type="ECO:0000256" key="4">
    <source>
        <dbReference type="ARBA" id="ARBA00023204"/>
    </source>
</evidence>
<feature type="region of interest" description="Disordered" evidence="6">
    <location>
        <begin position="815"/>
        <end position="917"/>
    </location>
</feature>
<evidence type="ECO:0000259" key="8">
    <source>
        <dbReference type="SMART" id="SM01031"/>
    </source>
</evidence>
<feature type="compositionally biased region" description="Basic and acidic residues" evidence="6">
    <location>
        <begin position="253"/>
        <end position="265"/>
    </location>
</feature>
<dbReference type="InterPro" id="IPR018326">
    <property type="entry name" value="Rad4_beta-hairpin_dom1"/>
</dbReference>
<feature type="compositionally biased region" description="Basic and acidic residues" evidence="6">
    <location>
        <begin position="861"/>
        <end position="878"/>
    </location>
</feature>
<evidence type="ECO:0000259" key="9">
    <source>
        <dbReference type="SMART" id="SM01032"/>
    </source>
</evidence>
<feature type="compositionally biased region" description="Polar residues" evidence="6">
    <location>
        <begin position="342"/>
        <end position="351"/>
    </location>
</feature>
<feature type="compositionally biased region" description="Acidic residues" evidence="6">
    <location>
        <begin position="16"/>
        <end position="26"/>
    </location>
</feature>
<dbReference type="Pfam" id="PF10404">
    <property type="entry name" value="BHD_2"/>
    <property type="match status" value="1"/>
</dbReference>
<feature type="compositionally biased region" description="Polar residues" evidence="6">
    <location>
        <begin position="823"/>
        <end position="844"/>
    </location>
</feature>
<dbReference type="SMART" id="SM01031">
    <property type="entry name" value="BHD_2"/>
    <property type="match status" value="1"/>
</dbReference>
<feature type="compositionally biased region" description="Low complexity" evidence="6">
    <location>
        <begin position="401"/>
        <end position="412"/>
    </location>
</feature>
<proteinExistence type="inferred from homology"/>
<dbReference type="Pfam" id="PF10405">
    <property type="entry name" value="BHD_3"/>
    <property type="match status" value="1"/>
</dbReference>
<dbReference type="InterPro" id="IPR042488">
    <property type="entry name" value="Rad4_BHD3_sf"/>
</dbReference>
<dbReference type="Pfam" id="PF10403">
    <property type="entry name" value="BHD_1"/>
    <property type="match status" value="1"/>
</dbReference>
<feature type="compositionally biased region" description="Acidic residues" evidence="6">
    <location>
        <begin position="48"/>
        <end position="57"/>
    </location>
</feature>
<dbReference type="GO" id="GO:0071942">
    <property type="term" value="C:XPC complex"/>
    <property type="evidence" value="ECO:0007669"/>
    <property type="project" value="TreeGrafter"/>
</dbReference>
<dbReference type="Gene3D" id="3.90.260.10">
    <property type="entry name" value="Transglutaminase-like"/>
    <property type="match status" value="1"/>
</dbReference>
<dbReference type="InterPro" id="IPR018327">
    <property type="entry name" value="BHD_2"/>
</dbReference>
<dbReference type="RefSeq" id="XP_014568606.1">
    <property type="nucleotide sequence ID" value="XM_014713120.1"/>
</dbReference>
<dbReference type="InterPro" id="IPR018325">
    <property type="entry name" value="Rad4/PNGase_transGLS-fold"/>
</dbReference>
<evidence type="ECO:0000256" key="3">
    <source>
        <dbReference type="ARBA" id="ARBA00022763"/>
    </source>
</evidence>
<keyword evidence="4" id="KW-0234">DNA repair</keyword>
<dbReference type="GO" id="GO:0005737">
    <property type="term" value="C:cytoplasm"/>
    <property type="evidence" value="ECO:0007669"/>
    <property type="project" value="TreeGrafter"/>
</dbReference>
<dbReference type="InterPro" id="IPR038765">
    <property type="entry name" value="Papain-like_cys_pep_sf"/>
</dbReference>
<gene>
    <name evidence="10" type="primary">Mo06067</name>
    <name evidence="10" type="ORF">E5Q_06067</name>
</gene>
<feature type="compositionally biased region" description="Low complexity" evidence="6">
    <location>
        <begin position="68"/>
        <end position="83"/>
    </location>
</feature>
<feature type="region of interest" description="Disordered" evidence="6">
    <location>
        <begin position="332"/>
        <end position="425"/>
    </location>
</feature>
<dbReference type="HOGENOM" id="CLU_003639_2_1_1"/>
<comment type="caution">
    <text evidence="10">The sequence shown here is derived from an EMBL/GenBank/DDBJ whole genome shotgun (WGS) entry which is preliminary data.</text>
</comment>
<keyword evidence="5" id="KW-0539">Nucleus</keyword>
<feature type="region of interest" description="Disordered" evidence="6">
    <location>
        <begin position="1"/>
        <end position="98"/>
    </location>
</feature>
<dbReference type="PANTHER" id="PTHR12135">
    <property type="entry name" value="DNA REPAIR PROTEIN XP-C / RAD4"/>
    <property type="match status" value="1"/>
</dbReference>
<dbReference type="OrthoDB" id="300780at2759"/>
<dbReference type="Gene3D" id="3.30.60.290">
    <property type="entry name" value="Rad4, beta-hairpin domain BHD2"/>
    <property type="match status" value="1"/>
</dbReference>
<feature type="compositionally biased region" description="Basic residues" evidence="6">
    <location>
        <begin position="895"/>
        <end position="904"/>
    </location>
</feature>
<dbReference type="EMBL" id="BABT02000220">
    <property type="protein sequence ID" value="GAA99371.1"/>
    <property type="molecule type" value="Genomic_DNA"/>
</dbReference>
<dbReference type="InterPro" id="IPR036985">
    <property type="entry name" value="Transglutaminase-like_sf"/>
</dbReference>
<keyword evidence="11" id="KW-1185">Reference proteome</keyword>
<accession>G7E9Q2</accession>
<evidence type="ECO:0000256" key="1">
    <source>
        <dbReference type="ARBA" id="ARBA00004123"/>
    </source>
</evidence>
<organism evidence="10 11">
    <name type="scientific">Mixia osmundae (strain CBS 9802 / IAM 14324 / JCM 22182 / KY 12970)</name>
    <dbReference type="NCBI Taxonomy" id="764103"/>
    <lineage>
        <taxon>Eukaryota</taxon>
        <taxon>Fungi</taxon>
        <taxon>Dikarya</taxon>
        <taxon>Basidiomycota</taxon>
        <taxon>Pucciniomycotina</taxon>
        <taxon>Mixiomycetes</taxon>
        <taxon>Mixiales</taxon>
        <taxon>Mixiaceae</taxon>
        <taxon>Mixia</taxon>
    </lineage>
</organism>
<feature type="compositionally biased region" description="Basic and acidic residues" evidence="6">
    <location>
        <begin position="36"/>
        <end position="47"/>
    </location>
</feature>
<feature type="compositionally biased region" description="Polar residues" evidence="6">
    <location>
        <begin position="377"/>
        <end position="396"/>
    </location>
</feature>
<feature type="domain" description="Rad4 beta-hairpin" evidence="7">
    <location>
        <begin position="573"/>
        <end position="623"/>
    </location>
</feature>
<evidence type="ECO:0000256" key="6">
    <source>
        <dbReference type="SAM" id="MobiDB-lite"/>
    </source>
</evidence>
<dbReference type="GO" id="GO:0003684">
    <property type="term" value="F:damaged DNA binding"/>
    <property type="evidence" value="ECO:0007669"/>
    <property type="project" value="InterPro"/>
</dbReference>
<dbReference type="InParanoid" id="G7E9Q2"/>
<keyword evidence="3" id="KW-0227">DNA damage</keyword>
<feature type="domain" description="Rad4 beta-hairpin" evidence="9">
    <location>
        <begin position="695"/>
        <end position="769"/>
    </location>
</feature>
<reference evidence="10 11" key="1">
    <citation type="journal article" date="2011" name="J. Gen. Appl. Microbiol.">
        <title>Draft genome sequencing of the enigmatic basidiomycete Mixia osmundae.</title>
        <authorList>
            <person name="Nishida H."/>
            <person name="Nagatsuka Y."/>
            <person name="Sugiyama J."/>
        </authorList>
    </citation>
    <scope>NUCLEOTIDE SEQUENCE [LARGE SCALE GENOMIC DNA]</scope>
    <source>
        <strain evidence="11">CBS 9802 / IAM 14324 / JCM 22182 / KY 12970</strain>
    </source>
</reference>
<evidence type="ECO:0000259" key="7">
    <source>
        <dbReference type="SMART" id="SM01030"/>
    </source>
</evidence>
<dbReference type="Gene3D" id="3.30.70.2460">
    <property type="entry name" value="Rad4, beta-hairpin domain BHD3"/>
    <property type="match status" value="1"/>
</dbReference>
<dbReference type="GO" id="GO:0006289">
    <property type="term" value="P:nucleotide-excision repair"/>
    <property type="evidence" value="ECO:0007669"/>
    <property type="project" value="InterPro"/>
</dbReference>
<protein>
    <recommendedName>
        <fullName evidence="12">Rad4 beta-hairpin domain-containing protein</fullName>
    </recommendedName>
</protein>
<reference evidence="10 11" key="2">
    <citation type="journal article" date="2012" name="Open Biol.">
        <title>Characteristics of nucleosomes and linker DNA regions on the genome of the basidiomycete Mixia osmundae revealed by mono- and dinucleosome mapping.</title>
        <authorList>
            <person name="Nishida H."/>
            <person name="Kondo S."/>
            <person name="Matsumoto T."/>
            <person name="Suzuki Y."/>
            <person name="Yoshikawa H."/>
            <person name="Taylor T.D."/>
            <person name="Sugiyama J."/>
        </authorList>
    </citation>
    <scope>NUCLEOTIDE SEQUENCE [LARGE SCALE GENOMIC DNA]</scope>
    <source>
        <strain evidence="11">CBS 9802 / IAM 14324 / JCM 22182 / KY 12970</strain>
    </source>
</reference>
<evidence type="ECO:0000313" key="10">
    <source>
        <dbReference type="EMBL" id="GAA99371.1"/>
    </source>
</evidence>
<feature type="compositionally biased region" description="Basic residues" evidence="6">
    <location>
        <begin position="851"/>
        <end position="860"/>
    </location>
</feature>
<dbReference type="SMART" id="SM01032">
    <property type="entry name" value="BHD_3"/>
    <property type="match status" value="1"/>
</dbReference>